<reference evidence="1" key="1">
    <citation type="journal article" date="1995" name="Microbiology">
        <title>A gene from Alcaligenes denitrificans that confers albicidin resistance by reversible antibiotic binding.</title>
        <authorList>
            <person name="Basnayake W.V."/>
            <person name="Birch R.G."/>
        </authorList>
    </citation>
    <scope>NUCLEOTIDE SEQUENCE</scope>
</reference>
<dbReference type="EMBL" id="U13008">
    <property type="protein sequence ID" value="AAA75292.1"/>
    <property type="molecule type" value="Genomic_DNA"/>
</dbReference>
<dbReference type="AlphaFoldDB" id="Q44567"/>
<sequence length="206" mass="22495">MYDKYFSREELARLPLYTRGPDGDPSGLRWSTSSSLWTRAGQGGYTAPTCHRWLELSSRYQRRSALVGEAEPNARAGARHADARAFPKPCAIMCRLLLGKQAAYLRKISDTSTKRLARAWRSITATDPGVATLSQRSGTLLFRAHSKPAGLARHWLELFSSYAGKNPATHAKFRLALKTEPDLSAGTWADDATAGVCPAGDGTLAK</sequence>
<dbReference type="PIR" id="I39750">
    <property type="entry name" value="I39750"/>
</dbReference>
<evidence type="ECO:0000313" key="1">
    <source>
        <dbReference type="EMBL" id="AAA75292.1"/>
    </source>
</evidence>
<organism evidence="1">
    <name type="scientific">Alcaligenes xylosoxydans xylosoxydans</name>
    <name type="common">Achromobacter xylosoxidans</name>
    <dbReference type="NCBI Taxonomy" id="85698"/>
    <lineage>
        <taxon>Bacteria</taxon>
        <taxon>Pseudomonadati</taxon>
        <taxon>Pseudomonadota</taxon>
        <taxon>Betaproteobacteria</taxon>
        <taxon>Burkholderiales</taxon>
        <taxon>Alcaligenaceae</taxon>
        <taxon>Achromobacter</taxon>
    </lineage>
</organism>
<gene>
    <name evidence="1" type="primary">albB</name>
</gene>
<name>Q44567_ALCXX</name>
<protein>
    <submittedName>
        <fullName evidence="1">Albicidin binding protein</fullName>
    </submittedName>
</protein>
<accession>Q44567</accession>
<proteinExistence type="predicted"/>